<proteinExistence type="predicted"/>
<organism evidence="1">
    <name type="scientific">Anguilla anguilla</name>
    <name type="common">European freshwater eel</name>
    <name type="synonym">Muraena anguilla</name>
    <dbReference type="NCBI Taxonomy" id="7936"/>
    <lineage>
        <taxon>Eukaryota</taxon>
        <taxon>Metazoa</taxon>
        <taxon>Chordata</taxon>
        <taxon>Craniata</taxon>
        <taxon>Vertebrata</taxon>
        <taxon>Euteleostomi</taxon>
        <taxon>Actinopterygii</taxon>
        <taxon>Neopterygii</taxon>
        <taxon>Teleostei</taxon>
        <taxon>Anguilliformes</taxon>
        <taxon>Anguillidae</taxon>
        <taxon>Anguilla</taxon>
    </lineage>
</organism>
<evidence type="ECO:0000313" key="1">
    <source>
        <dbReference type="EMBL" id="JAI02330.1"/>
    </source>
</evidence>
<dbReference type="EMBL" id="GBXM01006248">
    <property type="protein sequence ID" value="JAI02330.1"/>
    <property type="molecule type" value="Transcribed_RNA"/>
</dbReference>
<name>A0A0E9XI54_ANGAN</name>
<accession>A0A0E9XI54</accession>
<sequence length="32" mass="3795">MYYRWFNCEQTKEVLGLLISLAFTLKNAKLNS</sequence>
<reference evidence="1" key="1">
    <citation type="submission" date="2014-11" db="EMBL/GenBank/DDBJ databases">
        <authorList>
            <person name="Amaro Gonzalez C."/>
        </authorList>
    </citation>
    <scope>NUCLEOTIDE SEQUENCE</scope>
</reference>
<reference evidence="1" key="2">
    <citation type="journal article" date="2015" name="Fish Shellfish Immunol.">
        <title>Early steps in the European eel (Anguilla anguilla)-Vibrio vulnificus interaction in the gills: Role of the RtxA13 toxin.</title>
        <authorList>
            <person name="Callol A."/>
            <person name="Pajuelo D."/>
            <person name="Ebbesson L."/>
            <person name="Teles M."/>
            <person name="MacKenzie S."/>
            <person name="Amaro C."/>
        </authorList>
    </citation>
    <scope>NUCLEOTIDE SEQUENCE</scope>
</reference>
<dbReference type="AlphaFoldDB" id="A0A0E9XI54"/>
<protein>
    <submittedName>
        <fullName evidence="1">Uncharacterized protein</fullName>
    </submittedName>
</protein>